<proteinExistence type="predicted"/>
<reference evidence="2 3" key="1">
    <citation type="journal article" date="2019" name="Sci. Rep.">
        <title>Nanopore sequencing improves the draft genome of the human pathogenic amoeba Naegleria fowleri.</title>
        <authorList>
            <person name="Liechti N."/>
            <person name="Schurch N."/>
            <person name="Bruggmann R."/>
            <person name="Wittwer M."/>
        </authorList>
    </citation>
    <scope>NUCLEOTIDE SEQUENCE [LARGE SCALE GENOMIC DNA]</scope>
    <source>
        <strain evidence="2 3">ATCC 30894</strain>
    </source>
</reference>
<dbReference type="AlphaFoldDB" id="A0A6A5BGI8"/>
<feature type="compositionally biased region" description="Polar residues" evidence="1">
    <location>
        <begin position="1"/>
        <end position="13"/>
    </location>
</feature>
<dbReference type="VEuPathDB" id="AmoebaDB:NF0034050"/>
<feature type="region of interest" description="Disordered" evidence="1">
    <location>
        <begin position="1"/>
        <end position="26"/>
    </location>
</feature>
<organism evidence="2 3">
    <name type="scientific">Naegleria fowleri</name>
    <name type="common">Brain eating amoeba</name>
    <dbReference type="NCBI Taxonomy" id="5763"/>
    <lineage>
        <taxon>Eukaryota</taxon>
        <taxon>Discoba</taxon>
        <taxon>Heterolobosea</taxon>
        <taxon>Tetramitia</taxon>
        <taxon>Eutetramitia</taxon>
        <taxon>Vahlkampfiidae</taxon>
        <taxon>Naegleria</taxon>
    </lineage>
</organism>
<dbReference type="GeneID" id="68115579"/>
<comment type="caution">
    <text evidence="2">The sequence shown here is derived from an EMBL/GenBank/DDBJ whole genome shotgun (WGS) entry which is preliminary data.</text>
</comment>
<gene>
    <name evidence="2" type="ORF">FDP41_008361</name>
</gene>
<protein>
    <submittedName>
        <fullName evidence="2">Uncharacterized protein</fullName>
    </submittedName>
</protein>
<evidence type="ECO:0000256" key="1">
    <source>
        <dbReference type="SAM" id="MobiDB-lite"/>
    </source>
</evidence>
<feature type="region of interest" description="Disordered" evidence="1">
    <location>
        <begin position="47"/>
        <end position="68"/>
    </location>
</feature>
<keyword evidence="3" id="KW-1185">Reference proteome</keyword>
<sequence>MSQDVVSEEFQSNNKHDDHQILTQKEHKPTIISDFIAASYRSYVTGPKTPAPSLPSVADERGNPSSSLEKLSDLLQQKSSAAKSEHESLVERIETLLEKVSVSSLSGVDDHKSLSTSLNHSFFEFRHIRDMFNSNEMDATMSIVSEEDVAILASHCLYMLEYYNTISSEFRDQKKLLLVLRVINNYSEQSPTTNTLRREQTKRRLKFMNHLLSESERFQQLLCKFIMFSNIDHNDKVQYLCAKCLSNFMKNQLRHKEPTSQKKLFVLNVDTLRVIGMCLETLCDKLLVRNAETFVHVHFYQLLINILYDHYIELDTNNGDQRCLNDNHEHSKHDQDSVDLYIHTQVKKLLCCNNQNSTLVKCLSLIHKYAEKTFSNHQSDVSFVLDSRDISLLIKSLLHEESNVIKLASDLLLRFRDKLTEENKKTIVTCLLSHNLICFNRNQTQNAYKASVNALVEWSNRDQYFEDTLSKFVNDPLVVDSYDRAVVSIRNDREKYQMHCDHVKCLL</sequence>
<dbReference type="EMBL" id="VFQX01000061">
    <property type="protein sequence ID" value="KAF0973154.1"/>
    <property type="molecule type" value="Genomic_DNA"/>
</dbReference>
<dbReference type="VEuPathDB" id="AmoebaDB:FDP41_008361"/>
<accession>A0A6A5BGI8</accession>
<dbReference type="Proteomes" id="UP000444721">
    <property type="component" value="Unassembled WGS sequence"/>
</dbReference>
<dbReference type="VEuPathDB" id="AmoebaDB:NfTy_093890"/>
<name>A0A6A5BGI8_NAEFO</name>
<evidence type="ECO:0000313" key="3">
    <source>
        <dbReference type="Proteomes" id="UP000444721"/>
    </source>
</evidence>
<feature type="compositionally biased region" description="Basic and acidic residues" evidence="1">
    <location>
        <begin position="14"/>
        <end position="26"/>
    </location>
</feature>
<evidence type="ECO:0000313" key="2">
    <source>
        <dbReference type="EMBL" id="KAF0973154.1"/>
    </source>
</evidence>
<dbReference type="RefSeq" id="XP_044557867.1">
    <property type="nucleotide sequence ID" value="XM_044712206.1"/>
</dbReference>
<dbReference type="OrthoDB" id="10343061at2759"/>